<dbReference type="InterPro" id="IPR002347">
    <property type="entry name" value="SDR_fam"/>
</dbReference>
<evidence type="ECO:0000256" key="2">
    <source>
        <dbReference type="ARBA" id="ARBA00023002"/>
    </source>
</evidence>
<comment type="catalytic activity">
    <reaction evidence="4">
        <text>21-O-acetyl-isomeliandiol + A = (21S)-21-acetoxyl-apo-melianone + AH2</text>
        <dbReference type="Rhea" id="RHEA:80307"/>
        <dbReference type="ChEBI" id="CHEBI:13193"/>
        <dbReference type="ChEBI" id="CHEBI:17499"/>
        <dbReference type="ChEBI" id="CHEBI:231455"/>
        <dbReference type="ChEBI" id="CHEBI:231456"/>
    </reaction>
    <physiologicalReaction direction="left-to-right" evidence="4">
        <dbReference type="Rhea" id="RHEA:80308"/>
    </physiologicalReaction>
</comment>
<keyword evidence="1" id="KW-0521">NADP</keyword>
<evidence type="ECO:0000256" key="4">
    <source>
        <dbReference type="ARBA" id="ARBA00052082"/>
    </source>
</evidence>
<proteinExistence type="inferred from homology"/>
<dbReference type="GO" id="GO:0016491">
    <property type="term" value="F:oxidoreductase activity"/>
    <property type="evidence" value="ECO:0007669"/>
    <property type="project" value="UniProtKB-KW"/>
</dbReference>
<evidence type="ECO:0000256" key="5">
    <source>
        <dbReference type="ARBA" id="ARBA00071958"/>
    </source>
</evidence>
<dbReference type="PROSITE" id="PS00061">
    <property type="entry name" value="ADH_SHORT"/>
    <property type="match status" value="2"/>
</dbReference>
<evidence type="ECO:0000256" key="1">
    <source>
        <dbReference type="ARBA" id="ARBA00022857"/>
    </source>
</evidence>
<dbReference type="PRINTS" id="PR00080">
    <property type="entry name" value="SDRFAMILY"/>
</dbReference>
<evidence type="ECO:0000313" key="9">
    <source>
        <dbReference type="Proteomes" id="UP000323000"/>
    </source>
</evidence>
<dbReference type="EMBL" id="VAHF01000012">
    <property type="protein sequence ID" value="TXG49825.1"/>
    <property type="molecule type" value="Genomic_DNA"/>
</dbReference>
<dbReference type="OrthoDB" id="417891at2759"/>
<dbReference type="PRINTS" id="PR00081">
    <property type="entry name" value="GDHRDH"/>
</dbReference>
<keyword evidence="2" id="KW-0560">Oxidoreductase</keyword>
<dbReference type="Proteomes" id="UP000323000">
    <property type="component" value="Chromosome 12"/>
</dbReference>
<comment type="similarity">
    <text evidence="3">Belongs to the short-chain dehydrogenases/reductases (SDR) family. SDR65C subfamily.</text>
</comment>
<dbReference type="AlphaFoldDB" id="A0A5C7GZ98"/>
<dbReference type="Gene3D" id="3.40.50.720">
    <property type="entry name" value="NAD(P)-binding Rossmann-like Domain"/>
    <property type="match status" value="2"/>
</dbReference>
<feature type="compositionally biased region" description="Polar residues" evidence="7">
    <location>
        <begin position="20"/>
        <end position="36"/>
    </location>
</feature>
<dbReference type="SUPFAM" id="SSF51735">
    <property type="entry name" value="NAD(P)-binding Rossmann-fold domains"/>
    <property type="match status" value="2"/>
</dbReference>
<keyword evidence="9" id="KW-1185">Reference proteome</keyword>
<evidence type="ECO:0000256" key="3">
    <source>
        <dbReference type="ARBA" id="ARBA00025714"/>
    </source>
</evidence>
<sequence>MADGDQRYRERESVREESIIHQSTMSTTGSSRSFTNPRWSLQGMRALVTGGTRGIGRAIVEELSGLGATIHTCSRNEAELMDCLKEWNSKGILVTGSVCDASISEQRVSLIKEVESRYQGKLDILVNNVGTNIRKSTAEYSSEEYSKIMVTNFDSAFHLSQLAHPLLKLAGRGSIVFISSVAGIVHIGSGSIYGATKGAINQLTKNLACEWAKDNIRTNSVAPWYIKTSLVENLLSDEEFLEKIVSRTPLQRIGEPEEVASLVAFLCLPAASYITGQIISVDGGFTVNDTDTENEKVYVKNQSSTMSTTGRAIVEELGGLGAEIHTCSRNEAELMECLRGWNSEGILVTGSVCDVSISEQRVSLIKEIESRYQGKLDILVNNVGTNIRKPTAEYSSEEYSKIMVTNFDSAFHLSQLAHPLLKLAGRGSIVFISSVAGIVHVGSGSIYGTTKGAINQLTKNLACEWAKDNIRTNSVAPWYIKTSLTERLLSDEEFLDKVVSRTPLQRVGEPEDVASLVAFLCLPAASYITGQIISVDGGFTVNVRIPPYYVIAHPVPSMLLLGSTLPKSHVHDELAIAGPELGPAGRPRHGPYP</sequence>
<evidence type="ECO:0000313" key="8">
    <source>
        <dbReference type="EMBL" id="TXG49825.1"/>
    </source>
</evidence>
<accession>A0A5C7GZ98</accession>
<reference evidence="9" key="1">
    <citation type="journal article" date="2019" name="Gigascience">
        <title>De novo genome assembly of the endangered Acer yangbiense, a plant species with extremely small populations endemic to Yunnan Province, China.</title>
        <authorList>
            <person name="Yang J."/>
            <person name="Wariss H.M."/>
            <person name="Tao L."/>
            <person name="Zhang R."/>
            <person name="Yun Q."/>
            <person name="Hollingsworth P."/>
            <person name="Dao Z."/>
            <person name="Luo G."/>
            <person name="Guo H."/>
            <person name="Ma Y."/>
            <person name="Sun W."/>
        </authorList>
    </citation>
    <scope>NUCLEOTIDE SEQUENCE [LARGE SCALE GENOMIC DNA]</scope>
    <source>
        <strain evidence="9">cv. Malutang</strain>
    </source>
</reference>
<dbReference type="InterPro" id="IPR036291">
    <property type="entry name" value="NAD(P)-bd_dom_sf"/>
</dbReference>
<protein>
    <recommendedName>
        <fullName evidence="5">(21S)-21-acetoxyl-apo-melianone synthase SDR</fullName>
    </recommendedName>
    <alternativeName>
        <fullName evidence="6">Short chain dehydrogenase-reductase</fullName>
    </alternativeName>
</protein>
<dbReference type="InterPro" id="IPR045000">
    <property type="entry name" value="TR"/>
</dbReference>
<dbReference type="PANTHER" id="PTHR42898:SF6">
    <property type="entry name" value="NADP-DEPENDENT MANNITOL DEHYDROGENASE"/>
    <property type="match status" value="1"/>
</dbReference>
<dbReference type="PANTHER" id="PTHR42898">
    <property type="entry name" value="TROPINONE REDUCTASE"/>
    <property type="match status" value="1"/>
</dbReference>
<organism evidence="8 9">
    <name type="scientific">Acer yangbiense</name>
    <dbReference type="NCBI Taxonomy" id="1000413"/>
    <lineage>
        <taxon>Eukaryota</taxon>
        <taxon>Viridiplantae</taxon>
        <taxon>Streptophyta</taxon>
        <taxon>Embryophyta</taxon>
        <taxon>Tracheophyta</taxon>
        <taxon>Spermatophyta</taxon>
        <taxon>Magnoliopsida</taxon>
        <taxon>eudicotyledons</taxon>
        <taxon>Gunneridae</taxon>
        <taxon>Pentapetalae</taxon>
        <taxon>rosids</taxon>
        <taxon>malvids</taxon>
        <taxon>Sapindales</taxon>
        <taxon>Sapindaceae</taxon>
        <taxon>Hippocastanoideae</taxon>
        <taxon>Acereae</taxon>
        <taxon>Acer</taxon>
    </lineage>
</organism>
<gene>
    <name evidence="8" type="ORF">EZV62_025700</name>
</gene>
<dbReference type="FunFam" id="3.40.50.720:FF:000084">
    <property type="entry name" value="Short-chain dehydrogenase reductase"/>
    <property type="match status" value="2"/>
</dbReference>
<dbReference type="InterPro" id="IPR020904">
    <property type="entry name" value="Sc_DH/Rdtase_CS"/>
</dbReference>
<comment type="caution">
    <text evidence="8">The sequence shown here is derived from an EMBL/GenBank/DDBJ whole genome shotgun (WGS) entry which is preliminary data.</text>
</comment>
<evidence type="ECO:0000256" key="6">
    <source>
        <dbReference type="ARBA" id="ARBA00079187"/>
    </source>
</evidence>
<evidence type="ECO:0000256" key="7">
    <source>
        <dbReference type="SAM" id="MobiDB-lite"/>
    </source>
</evidence>
<feature type="compositionally biased region" description="Basic and acidic residues" evidence="7">
    <location>
        <begin position="1"/>
        <end position="19"/>
    </location>
</feature>
<feature type="region of interest" description="Disordered" evidence="7">
    <location>
        <begin position="1"/>
        <end position="36"/>
    </location>
</feature>
<name>A0A5C7GZ98_9ROSI</name>
<dbReference type="Pfam" id="PF13561">
    <property type="entry name" value="adh_short_C2"/>
    <property type="match status" value="2"/>
</dbReference>